<dbReference type="PIRSF" id="PIRSF001992">
    <property type="entry name" value="CD74_antigen"/>
    <property type="match status" value="1"/>
</dbReference>
<dbReference type="SUPFAM" id="SSF48305">
    <property type="entry name" value="Class II MHC-associated invariant chain ectoplasmic trimerization domain"/>
    <property type="match status" value="1"/>
</dbReference>
<dbReference type="GO" id="GO:0004896">
    <property type="term" value="F:cytokine receptor activity"/>
    <property type="evidence" value="ECO:0007669"/>
    <property type="project" value="TreeGrafter"/>
</dbReference>
<dbReference type="GO" id="GO:0019882">
    <property type="term" value="P:antigen processing and presentation"/>
    <property type="evidence" value="ECO:0007669"/>
    <property type="project" value="InterPro"/>
</dbReference>
<dbReference type="InterPro" id="IPR036613">
    <property type="entry name" value="MHCII_invariant_trimer_sf"/>
</dbReference>
<dbReference type="Gene3D" id="4.10.800.10">
    <property type="entry name" value="Thyroglobulin type-1"/>
    <property type="match status" value="1"/>
</dbReference>
<dbReference type="SUPFAM" id="SSF57610">
    <property type="entry name" value="Thyroglobulin type-1 domain"/>
    <property type="match status" value="1"/>
</dbReference>
<reference evidence="9" key="3">
    <citation type="submission" date="2025-09" db="UniProtKB">
        <authorList>
            <consortium name="Ensembl"/>
        </authorList>
    </citation>
    <scope>IDENTIFICATION</scope>
</reference>
<accession>A0A4W5KLM1</accession>
<dbReference type="GO" id="GO:0042289">
    <property type="term" value="F:MHC class II protein binding"/>
    <property type="evidence" value="ECO:0007669"/>
    <property type="project" value="InterPro"/>
</dbReference>
<evidence type="ECO:0000256" key="4">
    <source>
        <dbReference type="ARBA" id="ARBA00023180"/>
    </source>
</evidence>
<evidence type="ECO:0000256" key="1">
    <source>
        <dbReference type="ARBA" id="ARBA00004613"/>
    </source>
</evidence>
<reference evidence="9" key="2">
    <citation type="submission" date="2025-08" db="UniProtKB">
        <authorList>
            <consortium name="Ensembl"/>
        </authorList>
    </citation>
    <scope>IDENTIFICATION</scope>
</reference>
<dbReference type="GO" id="GO:0005737">
    <property type="term" value="C:cytoplasm"/>
    <property type="evidence" value="ECO:0007669"/>
    <property type="project" value="TreeGrafter"/>
</dbReference>
<dbReference type="GO" id="GO:0035718">
    <property type="term" value="F:macrophage migration inhibitory factor binding"/>
    <property type="evidence" value="ECO:0007669"/>
    <property type="project" value="InterPro"/>
</dbReference>
<dbReference type="Gene3D" id="1.10.870.10">
    <property type="entry name" value="MHC class II-associated invariant chain, trimerisation domain"/>
    <property type="match status" value="1"/>
</dbReference>
<dbReference type="GO" id="GO:0009986">
    <property type="term" value="C:cell surface"/>
    <property type="evidence" value="ECO:0007669"/>
    <property type="project" value="TreeGrafter"/>
</dbReference>
<dbReference type="Ensembl" id="ENSHHUT00000018814.1">
    <property type="protein sequence ID" value="ENSHHUP00000018158.1"/>
    <property type="gene ID" value="ENSHHUG00000011299.1"/>
</dbReference>
<dbReference type="PANTHER" id="PTHR14093:SF17">
    <property type="entry name" value="HLA CLASS II HISTOCOMPATIBILITY ANTIGEN GAMMA CHAIN"/>
    <property type="match status" value="1"/>
</dbReference>
<evidence type="ECO:0000256" key="7">
    <source>
        <dbReference type="SAM" id="Phobius"/>
    </source>
</evidence>
<dbReference type="InterPro" id="IPR000716">
    <property type="entry name" value="Thyroglobulin_1"/>
</dbReference>
<evidence type="ECO:0000256" key="5">
    <source>
        <dbReference type="PIRSR" id="PIRSR001992-1"/>
    </source>
</evidence>
<feature type="disulfide bond" evidence="5">
    <location>
        <begin position="218"/>
        <end position="237"/>
    </location>
</feature>
<evidence type="ECO:0000256" key="6">
    <source>
        <dbReference type="PROSITE-ProRule" id="PRU00500"/>
    </source>
</evidence>
<dbReference type="InterPro" id="IPR015386">
    <property type="entry name" value="MHC_II-assoc_invar/CLIP_MHC-bd"/>
</dbReference>
<dbReference type="GO" id="GO:0016020">
    <property type="term" value="C:membrane"/>
    <property type="evidence" value="ECO:0007669"/>
    <property type="project" value="InterPro"/>
</dbReference>
<dbReference type="GO" id="GO:0070206">
    <property type="term" value="P:protein trimerization"/>
    <property type="evidence" value="ECO:0007669"/>
    <property type="project" value="InterPro"/>
</dbReference>
<dbReference type="GO" id="GO:0005576">
    <property type="term" value="C:extracellular region"/>
    <property type="evidence" value="ECO:0007669"/>
    <property type="project" value="UniProtKB-SubCell"/>
</dbReference>
<keyword evidence="4" id="KW-0325">Glycoprotein</keyword>
<keyword evidence="7" id="KW-0472">Membrane</keyword>
<dbReference type="InterPro" id="IPR043530">
    <property type="entry name" value="CD74_antigen"/>
</dbReference>
<dbReference type="GO" id="GO:0043518">
    <property type="term" value="P:negative regulation of DNA damage response, signal transduction by p53 class mediator"/>
    <property type="evidence" value="ECO:0007669"/>
    <property type="project" value="TreeGrafter"/>
</dbReference>
<evidence type="ECO:0000256" key="3">
    <source>
        <dbReference type="ARBA" id="ARBA00023157"/>
    </source>
</evidence>
<dbReference type="GO" id="GO:0070374">
    <property type="term" value="P:positive regulation of ERK1 and ERK2 cascade"/>
    <property type="evidence" value="ECO:0007669"/>
    <property type="project" value="TreeGrafter"/>
</dbReference>
<reference evidence="10" key="1">
    <citation type="submission" date="2018-06" db="EMBL/GenBank/DDBJ databases">
        <title>Genome assembly of Danube salmon.</title>
        <authorList>
            <person name="Macqueen D.J."/>
            <person name="Gundappa M.K."/>
        </authorList>
    </citation>
    <scope>NUCLEOTIDE SEQUENCE [LARGE SCALE GENOMIC DNA]</scope>
</reference>
<dbReference type="InterPro" id="IPR036857">
    <property type="entry name" value="Thyroglobulin_1_sf"/>
</dbReference>
<dbReference type="GO" id="GO:0002830">
    <property type="term" value="P:positive regulation of type 2 immune response"/>
    <property type="evidence" value="ECO:0007669"/>
    <property type="project" value="TreeGrafter"/>
</dbReference>
<dbReference type="GO" id="GO:0006886">
    <property type="term" value="P:intracellular protein transport"/>
    <property type="evidence" value="ECO:0007669"/>
    <property type="project" value="InterPro"/>
</dbReference>
<dbReference type="Pfam" id="PF08831">
    <property type="entry name" value="MHCassoc_trimer"/>
    <property type="match status" value="1"/>
</dbReference>
<evidence type="ECO:0000259" key="8">
    <source>
        <dbReference type="PROSITE" id="PS51162"/>
    </source>
</evidence>
<keyword evidence="2" id="KW-0964">Secreted</keyword>
<proteinExistence type="predicted"/>
<dbReference type="PANTHER" id="PTHR14093">
    <property type="entry name" value="HLA CLASS II GAMMA CHAIN"/>
    <property type="match status" value="1"/>
</dbReference>
<keyword evidence="7" id="KW-1133">Transmembrane helix</keyword>
<dbReference type="GeneTree" id="ENSGT00390000008961"/>
<feature type="disulfide bond" evidence="5 6">
    <location>
        <begin position="209"/>
        <end position="216"/>
    </location>
</feature>
<evidence type="ECO:0000313" key="10">
    <source>
        <dbReference type="Proteomes" id="UP000314982"/>
    </source>
</evidence>
<keyword evidence="10" id="KW-1185">Reference proteome</keyword>
<dbReference type="GO" id="GO:1902166">
    <property type="term" value="P:negative regulation of intrinsic apoptotic signaling pathway in response to DNA damage by p53 class mediator"/>
    <property type="evidence" value="ECO:0007669"/>
    <property type="project" value="TreeGrafter"/>
</dbReference>
<feature type="transmembrane region" description="Helical" evidence="7">
    <location>
        <begin position="38"/>
        <end position="60"/>
    </location>
</feature>
<dbReference type="GO" id="GO:0060907">
    <property type="term" value="P:positive regulation of macrophage cytokine production"/>
    <property type="evidence" value="ECO:0007669"/>
    <property type="project" value="TreeGrafter"/>
</dbReference>
<evidence type="ECO:0000313" key="9">
    <source>
        <dbReference type="Ensembl" id="ENSHHUP00000018158.1"/>
    </source>
</evidence>
<feature type="domain" description="Thyroglobulin type-1" evidence="8">
    <location>
        <begin position="177"/>
        <end position="237"/>
    </location>
</feature>
<dbReference type="Pfam" id="PF09307">
    <property type="entry name" value="MHC2-interact"/>
    <property type="match status" value="1"/>
</dbReference>
<dbReference type="InterPro" id="IPR052001">
    <property type="entry name" value="MHC-II_Gamma/Thyroglobulin"/>
</dbReference>
<keyword evidence="3 5" id="KW-1015">Disulfide bond</keyword>
<dbReference type="Proteomes" id="UP000314982">
    <property type="component" value="Unassembled WGS sequence"/>
</dbReference>
<comment type="subcellular location">
    <subcellularLocation>
        <location evidence="1">Secreted</location>
    </subcellularLocation>
</comment>
<dbReference type="GO" id="GO:0002286">
    <property type="term" value="P:T cell activation involved in immune response"/>
    <property type="evidence" value="ECO:0007669"/>
    <property type="project" value="TreeGrafter"/>
</dbReference>
<dbReference type="InterPro" id="IPR011988">
    <property type="entry name" value="MHC_II-assoc_invariant_trimer"/>
</dbReference>
<dbReference type="SMART" id="SM00211">
    <property type="entry name" value="TY"/>
    <property type="match status" value="1"/>
</dbReference>
<protein>
    <recommendedName>
        <fullName evidence="8">Thyroglobulin type-1 domain-containing protein</fullName>
    </recommendedName>
</protein>
<dbReference type="Pfam" id="PF00086">
    <property type="entry name" value="Thyroglobulin_1"/>
    <property type="match status" value="1"/>
</dbReference>
<sequence length="266" mass="30327">MEEEQQHDDALLGRTGSQDVILPMTATRGASNSRPLKIAGFTVLACLLLAGQAFTAYMVFNQRGQIHDMEKSNDNMRKQLRTRPPAVAPVQMHMPMFNMPRLIDFTEDAKTEKTPMTDPQLPQFNETFLANLQSLKRQMEEAEWKGFETWTRNWLLFQMAQEKPPAPTTPQPATGLQTKCNLEKSSHSRKLGAYLPQCDEQGNYLPMQCWHATGFCWCVDKNGKPIEGTSMRGRTTCDRVPSRMAAFPRMMQLKEYKGEGFTDKQK</sequence>
<organism evidence="9 10">
    <name type="scientific">Hucho hucho</name>
    <name type="common">huchen</name>
    <dbReference type="NCBI Taxonomy" id="62062"/>
    <lineage>
        <taxon>Eukaryota</taxon>
        <taxon>Metazoa</taxon>
        <taxon>Chordata</taxon>
        <taxon>Craniata</taxon>
        <taxon>Vertebrata</taxon>
        <taxon>Euteleostomi</taxon>
        <taxon>Actinopterygii</taxon>
        <taxon>Neopterygii</taxon>
        <taxon>Teleostei</taxon>
        <taxon>Protacanthopterygii</taxon>
        <taxon>Salmoniformes</taxon>
        <taxon>Salmonidae</taxon>
        <taxon>Salmoninae</taxon>
        <taxon>Hucho</taxon>
    </lineage>
</organism>
<dbReference type="CDD" id="cd00191">
    <property type="entry name" value="TY"/>
    <property type="match status" value="1"/>
</dbReference>
<comment type="caution">
    <text evidence="6">Lacks conserved residue(s) required for the propagation of feature annotation.</text>
</comment>
<dbReference type="GO" id="GO:0001961">
    <property type="term" value="P:positive regulation of cytokine-mediated signaling pathway"/>
    <property type="evidence" value="ECO:0007669"/>
    <property type="project" value="TreeGrafter"/>
</dbReference>
<dbReference type="AlphaFoldDB" id="A0A4W5KLM1"/>
<evidence type="ECO:0000256" key="2">
    <source>
        <dbReference type="ARBA" id="ARBA00022525"/>
    </source>
</evidence>
<keyword evidence="7" id="KW-0812">Transmembrane</keyword>
<dbReference type="PROSITE" id="PS51162">
    <property type="entry name" value="THYROGLOBULIN_1_2"/>
    <property type="match status" value="1"/>
</dbReference>
<dbReference type="PROSITE" id="PS00484">
    <property type="entry name" value="THYROGLOBULIN_1_1"/>
    <property type="match status" value="1"/>
</dbReference>
<feature type="disulfide bond" evidence="5">
    <location>
        <begin position="180"/>
        <end position="198"/>
    </location>
</feature>
<name>A0A4W5KLM1_9TELE</name>